<evidence type="ECO:0000256" key="3">
    <source>
        <dbReference type="ARBA" id="ARBA00022729"/>
    </source>
</evidence>
<proteinExistence type="inferred from homology"/>
<evidence type="ECO:0000256" key="1">
    <source>
        <dbReference type="ARBA" id="ARBA00004442"/>
    </source>
</evidence>
<dbReference type="AlphaFoldDB" id="A0A239FKL5"/>
<protein>
    <submittedName>
        <fullName evidence="8">SusD family protein</fullName>
    </submittedName>
</protein>
<keyword evidence="5" id="KW-0998">Cell outer membrane</keyword>
<dbReference type="EMBL" id="FZOK01000013">
    <property type="protein sequence ID" value="SNS57311.1"/>
    <property type="molecule type" value="Genomic_DNA"/>
</dbReference>
<dbReference type="SUPFAM" id="SSF48452">
    <property type="entry name" value="TPR-like"/>
    <property type="match status" value="1"/>
</dbReference>
<comment type="similarity">
    <text evidence="2">Belongs to the SusD family.</text>
</comment>
<dbReference type="Pfam" id="PF07980">
    <property type="entry name" value="SusD_RagB"/>
    <property type="match status" value="1"/>
</dbReference>
<accession>A0A239FKL5</accession>
<dbReference type="GO" id="GO:0009279">
    <property type="term" value="C:cell outer membrane"/>
    <property type="evidence" value="ECO:0007669"/>
    <property type="project" value="UniProtKB-SubCell"/>
</dbReference>
<comment type="subcellular location">
    <subcellularLocation>
        <location evidence="1">Cell outer membrane</location>
    </subcellularLocation>
</comment>
<dbReference type="PROSITE" id="PS51257">
    <property type="entry name" value="PROKAR_LIPOPROTEIN"/>
    <property type="match status" value="1"/>
</dbReference>
<dbReference type="Gene3D" id="1.25.40.390">
    <property type="match status" value="1"/>
</dbReference>
<feature type="domain" description="SusD-like N-terminal" evidence="7">
    <location>
        <begin position="48"/>
        <end position="220"/>
    </location>
</feature>
<evidence type="ECO:0000259" key="6">
    <source>
        <dbReference type="Pfam" id="PF07980"/>
    </source>
</evidence>
<name>A0A239FKL5_9BACT</name>
<organism evidence="8 9">
    <name type="scientific">Belliella buryatensis</name>
    <dbReference type="NCBI Taxonomy" id="1500549"/>
    <lineage>
        <taxon>Bacteria</taxon>
        <taxon>Pseudomonadati</taxon>
        <taxon>Bacteroidota</taxon>
        <taxon>Cytophagia</taxon>
        <taxon>Cytophagales</taxon>
        <taxon>Cyclobacteriaceae</taxon>
        <taxon>Belliella</taxon>
    </lineage>
</organism>
<evidence type="ECO:0000256" key="5">
    <source>
        <dbReference type="ARBA" id="ARBA00023237"/>
    </source>
</evidence>
<evidence type="ECO:0000256" key="4">
    <source>
        <dbReference type="ARBA" id="ARBA00023136"/>
    </source>
</evidence>
<dbReference type="InterPro" id="IPR011990">
    <property type="entry name" value="TPR-like_helical_dom_sf"/>
</dbReference>
<reference evidence="9" key="1">
    <citation type="submission" date="2017-06" db="EMBL/GenBank/DDBJ databases">
        <authorList>
            <person name="Varghese N."/>
            <person name="Submissions S."/>
        </authorList>
    </citation>
    <scope>NUCLEOTIDE SEQUENCE [LARGE SCALE GENOMIC DNA]</scope>
    <source>
        <strain evidence="9">5C</strain>
    </source>
</reference>
<dbReference type="Pfam" id="PF14322">
    <property type="entry name" value="SusD-like_3"/>
    <property type="match status" value="1"/>
</dbReference>
<dbReference type="CDD" id="cd08977">
    <property type="entry name" value="SusD"/>
    <property type="match status" value="1"/>
</dbReference>
<sequence>MKRFNIYNYLVVLLLLVGVSCDTLEQEPVNQIDVDGAITTNRNAQLALAGIYNAMQSGNYYGLRYLYYQDVYTDNLAHAGTFTTDQEVSNRRINPSNLQMRSTWQTMYGAIRNANFVIFSAPNIENITDAQRLAIIAEARFLRAFVYFDMLRVFGGVPIVEDFIADTESLNFAPRASSQEMYQFIIDDLTFAEQNIGNTPSAPFRARRFAATALLARVYLQQGNNALAAQKASEVINSGVYTLQSSYADIFRIKGNNEMILELNFTNVSGDQNTLAISSDPATGGQKFYLRPDFFSLFQASGNNGDVRFAASVLSASNRLRVVKYFRSATNDDNVPLIRLAEMFMIRAEANARAAGTGLLTNTQIIDDINVIRNRAGLSSLLLTDLLTNEAALTEILQQRRLEFAFEGHRYTDMQRFGIIGNLFPANEQFRVIWPIPLQEIEVNDNLIQNDGY</sequence>
<dbReference type="Proteomes" id="UP000198480">
    <property type="component" value="Unassembled WGS sequence"/>
</dbReference>
<feature type="domain" description="RagB/SusD" evidence="6">
    <location>
        <begin position="328"/>
        <end position="418"/>
    </location>
</feature>
<dbReference type="InterPro" id="IPR012944">
    <property type="entry name" value="SusD_RagB_dom"/>
</dbReference>
<dbReference type="OrthoDB" id="621570at2"/>
<gene>
    <name evidence="8" type="ORF">SAMN06295967_1133</name>
</gene>
<keyword evidence="4" id="KW-0472">Membrane</keyword>
<dbReference type="InterPro" id="IPR033985">
    <property type="entry name" value="SusD-like_N"/>
</dbReference>
<evidence type="ECO:0000313" key="9">
    <source>
        <dbReference type="Proteomes" id="UP000198480"/>
    </source>
</evidence>
<keyword evidence="3" id="KW-0732">Signal</keyword>
<dbReference type="RefSeq" id="WP_089241750.1">
    <property type="nucleotide sequence ID" value="NZ_FZOK01000013.1"/>
</dbReference>
<evidence type="ECO:0000313" key="8">
    <source>
        <dbReference type="EMBL" id="SNS57311.1"/>
    </source>
</evidence>
<keyword evidence="9" id="KW-1185">Reference proteome</keyword>
<evidence type="ECO:0000256" key="2">
    <source>
        <dbReference type="ARBA" id="ARBA00006275"/>
    </source>
</evidence>
<evidence type="ECO:0000259" key="7">
    <source>
        <dbReference type="Pfam" id="PF14322"/>
    </source>
</evidence>